<dbReference type="PATRIC" id="fig|1158614.3.peg.1380"/>
<dbReference type="eggNOG" id="ENOG5033ZGK">
    <property type="taxonomic scope" value="Bacteria"/>
</dbReference>
<reference evidence="3 5" key="1">
    <citation type="submission" date="2013-02" db="EMBL/GenBank/DDBJ databases">
        <title>The Genome Sequence of Enterococcus gilvus ATCC BAA-350.</title>
        <authorList>
            <consortium name="The Broad Institute Genome Sequencing Platform"/>
            <consortium name="The Broad Institute Genome Sequencing Center for Infectious Disease"/>
            <person name="Earl A.M."/>
            <person name="Gilmore M.S."/>
            <person name="Lebreton F."/>
            <person name="Walker B."/>
            <person name="Young S.K."/>
            <person name="Zeng Q."/>
            <person name="Gargeya S."/>
            <person name="Fitzgerald M."/>
            <person name="Haas B."/>
            <person name="Abouelleil A."/>
            <person name="Alvarado L."/>
            <person name="Arachchi H.M."/>
            <person name="Berlin A.M."/>
            <person name="Chapman S.B."/>
            <person name="Dewar J."/>
            <person name="Goldberg J."/>
            <person name="Griggs A."/>
            <person name="Gujja S."/>
            <person name="Hansen M."/>
            <person name="Howarth C."/>
            <person name="Imamovic A."/>
            <person name="Larimer J."/>
            <person name="McCowan C."/>
            <person name="Murphy C."/>
            <person name="Neiman D."/>
            <person name="Pearson M."/>
            <person name="Priest M."/>
            <person name="Roberts A."/>
            <person name="Saif S."/>
            <person name="Shea T."/>
            <person name="Sisk P."/>
            <person name="Sykes S."/>
            <person name="Wortman J."/>
            <person name="Nusbaum C."/>
            <person name="Birren B."/>
        </authorList>
    </citation>
    <scope>NUCLEOTIDE SEQUENCE [LARGE SCALE GENOMIC DNA]</scope>
    <source>
        <strain evidence="3 5">ATCC BAA-350</strain>
    </source>
</reference>
<feature type="chain" id="PRO_5004366652" description="Fibronectin type-III domain-containing protein" evidence="2">
    <location>
        <begin position="23"/>
        <end position="727"/>
    </location>
</feature>
<name>R2XQK0_9ENTE</name>
<dbReference type="AlphaFoldDB" id="R2XQK0"/>
<keyword evidence="6" id="KW-1185">Reference proteome</keyword>
<evidence type="ECO:0000313" key="3">
    <source>
        <dbReference type="EMBL" id="EOI57154.1"/>
    </source>
</evidence>
<evidence type="ECO:0008006" key="7">
    <source>
        <dbReference type="Google" id="ProtNLM"/>
    </source>
</evidence>
<accession>R2XQK0</accession>
<evidence type="ECO:0000313" key="6">
    <source>
        <dbReference type="Proteomes" id="UP000014160"/>
    </source>
</evidence>
<dbReference type="HOGENOM" id="CLU_376743_0_0_9"/>
<dbReference type="RefSeq" id="WP_010779787.1">
    <property type="nucleotide sequence ID" value="NZ_KB946874.1"/>
</dbReference>
<keyword evidence="2" id="KW-0732">Signal</keyword>
<evidence type="ECO:0000256" key="2">
    <source>
        <dbReference type="SAM" id="SignalP"/>
    </source>
</evidence>
<dbReference type="Proteomes" id="UP000013750">
    <property type="component" value="Unassembled WGS sequence"/>
</dbReference>
<dbReference type="EMBL" id="ASWH01000001">
    <property type="protein sequence ID" value="EOW83272.1"/>
    <property type="molecule type" value="Genomic_DNA"/>
</dbReference>
<comment type="caution">
    <text evidence="3">The sequence shown here is derived from an EMBL/GenBank/DDBJ whole genome shotgun (WGS) entry which is preliminary data.</text>
</comment>
<dbReference type="EMBL" id="AJDQ01000006">
    <property type="protein sequence ID" value="EOI57154.1"/>
    <property type="molecule type" value="Genomic_DNA"/>
</dbReference>
<feature type="signal peptide" evidence="2">
    <location>
        <begin position="1"/>
        <end position="22"/>
    </location>
</feature>
<evidence type="ECO:0000313" key="5">
    <source>
        <dbReference type="Proteomes" id="UP000013750"/>
    </source>
</evidence>
<organism evidence="3 5">
    <name type="scientific">Enterococcus gilvus ATCC BAA-350</name>
    <dbReference type="NCBI Taxonomy" id="1158614"/>
    <lineage>
        <taxon>Bacteria</taxon>
        <taxon>Bacillati</taxon>
        <taxon>Bacillota</taxon>
        <taxon>Bacilli</taxon>
        <taxon>Lactobacillales</taxon>
        <taxon>Enterococcaceae</taxon>
        <taxon>Enterococcus</taxon>
    </lineage>
</organism>
<evidence type="ECO:0000256" key="1">
    <source>
        <dbReference type="SAM" id="MobiDB-lite"/>
    </source>
</evidence>
<proteinExistence type="predicted"/>
<feature type="compositionally biased region" description="Low complexity" evidence="1">
    <location>
        <begin position="50"/>
        <end position="73"/>
    </location>
</feature>
<gene>
    <name evidence="4" type="ORF">I592_02599</name>
    <name evidence="3" type="ORF">UKC_01368</name>
</gene>
<reference evidence="4 6" key="2">
    <citation type="submission" date="2013-03" db="EMBL/GenBank/DDBJ databases">
        <title>The Genome Sequence of Enterococcus gilvus ATCC BAA-350 (PacBio/Illumina hybrid assembly).</title>
        <authorList>
            <consortium name="The Broad Institute Genomics Platform"/>
            <consortium name="The Broad Institute Genome Sequencing Center for Infectious Disease"/>
            <person name="Earl A."/>
            <person name="Russ C."/>
            <person name="Gilmore M."/>
            <person name="Surin D."/>
            <person name="Walker B."/>
            <person name="Young S."/>
            <person name="Zeng Q."/>
            <person name="Gargeya S."/>
            <person name="Fitzgerald M."/>
            <person name="Haas B."/>
            <person name="Abouelleil A."/>
            <person name="Allen A.W."/>
            <person name="Alvarado L."/>
            <person name="Arachchi H.M."/>
            <person name="Berlin A.M."/>
            <person name="Chapman S.B."/>
            <person name="Gainer-Dewar J."/>
            <person name="Goldberg J."/>
            <person name="Griggs A."/>
            <person name="Gujja S."/>
            <person name="Hansen M."/>
            <person name="Howarth C."/>
            <person name="Imamovic A."/>
            <person name="Ireland A."/>
            <person name="Larimer J."/>
            <person name="McCowan C."/>
            <person name="Murphy C."/>
            <person name="Pearson M."/>
            <person name="Poon T.W."/>
            <person name="Priest M."/>
            <person name="Roberts A."/>
            <person name="Saif S."/>
            <person name="Shea T."/>
            <person name="Sisk P."/>
            <person name="Sykes S."/>
            <person name="Wortman J."/>
            <person name="Nusbaum C."/>
            <person name="Birren B."/>
        </authorList>
    </citation>
    <scope>NUCLEOTIDE SEQUENCE [LARGE SCALE GENOMIC DNA]</scope>
    <source>
        <strain evidence="4 6">ATCC BAA-350</strain>
    </source>
</reference>
<protein>
    <recommendedName>
        <fullName evidence="7">Fibronectin type-III domain-containing protein</fullName>
    </recommendedName>
</protein>
<feature type="compositionally biased region" description="Polar residues" evidence="1">
    <location>
        <begin position="74"/>
        <end position="83"/>
    </location>
</feature>
<evidence type="ECO:0000313" key="4">
    <source>
        <dbReference type="EMBL" id="EOW83272.1"/>
    </source>
</evidence>
<dbReference type="Proteomes" id="UP000014160">
    <property type="component" value="Unassembled WGS sequence"/>
</dbReference>
<feature type="region of interest" description="Disordered" evidence="1">
    <location>
        <begin position="38"/>
        <end position="89"/>
    </location>
</feature>
<dbReference type="OrthoDB" id="2194183at2"/>
<sequence length="727" mass="78638">MNIRVMLVIFLSSLVCTSPMFAADTAYADTLSSAQTGESVSVADRSEPLSSTTETQQITETSAAPTAESSTSEQNSEPKSTVPASEAETKQQAYDGEWKLVSSFAELKAALDAKEPLIKLAPSTEVFDLGTSGLQISGNVTIDGNNRQLSYNGNRGFYSNTNGLTITLQNMTFGSPDYTVNAVGLYGIMQTSSVTDLYVNNVNYYSNKTAQPFYVRGAASKIHFQGVNRFMQQNPDGSVASGEEFAECNNLIFEAGTQTTIVQNTNGALGFMWMFSNPGNITVNDGADVSITTNHNLIYSDGSNNGTIALGKKAKLSIKGTNNSMGNFYYATRPAFWTIGEGSELSIDYPNSIKLANNSTILFSPDAIGDLSVSNSESFFGPGVGAASTFTIDNAKRISFQGKAGTTNNPIGFSGGTNAFTFGAFQENTPGYEVIANNASLTSQLDAGSWTVAAGTISRQALPNTPDFTSGEKTALQQANSLVLQRLNPPVQLTGVGKDIAVNDATFHLTDYQLNGNDARVQKVAYKLYSKQTDDPETATDGLIEEQNKNNLTESAHYSNLKEKTNYWLYVRIICDLDSQSSKWLEVPFTTQQEMINVDFPIEVAFYSKKDGDEQKIVPADTYTIDNHSSFPVTIQATDLTELNNPGNIQLLTGPEEGNKKDLLLHLTEGNTSLGVLTKKLQDAPLTFKELAGQSSTSFGFSGSYYGDRHQAQQVQYRLTLTAERKE</sequence>